<dbReference type="Proteomes" id="UP001605036">
    <property type="component" value="Unassembled WGS sequence"/>
</dbReference>
<evidence type="ECO:0000313" key="2">
    <source>
        <dbReference type="Proteomes" id="UP001605036"/>
    </source>
</evidence>
<dbReference type="EMBL" id="JBHFFA010000003">
    <property type="protein sequence ID" value="KAL2636204.1"/>
    <property type="molecule type" value="Genomic_DNA"/>
</dbReference>
<name>A0ABD1Z284_9MARC</name>
<protein>
    <submittedName>
        <fullName evidence="1">Uncharacterized protein</fullName>
    </submittedName>
</protein>
<gene>
    <name evidence="1" type="ORF">R1flu_007683</name>
</gene>
<dbReference type="AlphaFoldDB" id="A0ABD1Z284"/>
<comment type="caution">
    <text evidence="1">The sequence shown here is derived from an EMBL/GenBank/DDBJ whole genome shotgun (WGS) entry which is preliminary data.</text>
</comment>
<evidence type="ECO:0000313" key="1">
    <source>
        <dbReference type="EMBL" id="KAL2636204.1"/>
    </source>
</evidence>
<keyword evidence="2" id="KW-1185">Reference proteome</keyword>
<accession>A0ABD1Z284</accession>
<organism evidence="1 2">
    <name type="scientific">Riccia fluitans</name>
    <dbReference type="NCBI Taxonomy" id="41844"/>
    <lineage>
        <taxon>Eukaryota</taxon>
        <taxon>Viridiplantae</taxon>
        <taxon>Streptophyta</taxon>
        <taxon>Embryophyta</taxon>
        <taxon>Marchantiophyta</taxon>
        <taxon>Marchantiopsida</taxon>
        <taxon>Marchantiidae</taxon>
        <taxon>Marchantiales</taxon>
        <taxon>Ricciaceae</taxon>
        <taxon>Riccia</taxon>
    </lineage>
</organism>
<sequence length="161" mass="18411">MSSKRKFQNYPGKSIIMNHSCRPRGGDEFLNGQPLKKRPIPTEYPAAPTIGNFIHSSVHSYKFCTFTEVVECFRRNDLTLGCGQLETELTIASRLGFDYKRESLLGKAYDSQQPASRSASGVEWVWEKKSLLSSNFEGNNTPAVHLQRRNLWLPLLFRDLR</sequence>
<reference evidence="1 2" key="1">
    <citation type="submission" date="2024-09" db="EMBL/GenBank/DDBJ databases">
        <title>Chromosome-scale assembly of Riccia fluitans.</title>
        <authorList>
            <person name="Paukszto L."/>
            <person name="Sawicki J."/>
            <person name="Karawczyk K."/>
            <person name="Piernik-Szablinska J."/>
            <person name="Szczecinska M."/>
            <person name="Mazdziarz M."/>
        </authorList>
    </citation>
    <scope>NUCLEOTIDE SEQUENCE [LARGE SCALE GENOMIC DNA]</scope>
    <source>
        <strain evidence="1">Rf_01</strain>
        <tissue evidence="1">Aerial parts of the thallus</tissue>
    </source>
</reference>
<proteinExistence type="predicted"/>